<accession>A0A5E4TFZ1</accession>
<reference evidence="2 3" key="1">
    <citation type="submission" date="2019-08" db="EMBL/GenBank/DDBJ databases">
        <authorList>
            <person name="Peeters C."/>
        </authorList>
    </citation>
    <scope>NUCLEOTIDE SEQUENCE [LARGE SCALE GENOMIC DNA]</scope>
    <source>
        <strain evidence="2 3">LMG 31106</strain>
    </source>
</reference>
<sequence length="52" mass="5780">MAQVEAWARETERATEKGGGLGIVPCPTLVADLVTKDREKRVLWMPDRPEGD</sequence>
<organism evidence="2 3">
    <name type="scientific">Pandoraea cepalis</name>
    <dbReference type="NCBI Taxonomy" id="2508294"/>
    <lineage>
        <taxon>Bacteria</taxon>
        <taxon>Pseudomonadati</taxon>
        <taxon>Pseudomonadota</taxon>
        <taxon>Betaproteobacteria</taxon>
        <taxon>Burkholderiales</taxon>
        <taxon>Burkholderiaceae</taxon>
        <taxon>Pandoraea</taxon>
    </lineage>
</organism>
<dbReference type="AlphaFoldDB" id="A0A5E4TFZ1"/>
<gene>
    <name evidence="2" type="ORF">PCE31106_01308</name>
</gene>
<feature type="region of interest" description="Disordered" evidence="1">
    <location>
        <begin position="1"/>
        <end position="21"/>
    </location>
</feature>
<evidence type="ECO:0000313" key="2">
    <source>
        <dbReference type="EMBL" id="VVD85059.1"/>
    </source>
</evidence>
<dbReference type="EMBL" id="CABPSL010000003">
    <property type="protein sequence ID" value="VVD85059.1"/>
    <property type="molecule type" value="Genomic_DNA"/>
</dbReference>
<name>A0A5E4TFZ1_9BURK</name>
<evidence type="ECO:0000256" key="1">
    <source>
        <dbReference type="SAM" id="MobiDB-lite"/>
    </source>
</evidence>
<protein>
    <submittedName>
        <fullName evidence="2">Uncharacterized protein</fullName>
    </submittedName>
</protein>
<proteinExistence type="predicted"/>
<feature type="compositionally biased region" description="Basic and acidic residues" evidence="1">
    <location>
        <begin position="7"/>
        <end position="16"/>
    </location>
</feature>
<dbReference type="RefSeq" id="WP_174974986.1">
    <property type="nucleotide sequence ID" value="NZ_CABPSL010000003.1"/>
</dbReference>
<evidence type="ECO:0000313" key="3">
    <source>
        <dbReference type="Proteomes" id="UP000384354"/>
    </source>
</evidence>
<dbReference type="Proteomes" id="UP000384354">
    <property type="component" value="Unassembled WGS sequence"/>
</dbReference>